<dbReference type="NCBIfam" id="TIGR00516">
    <property type="entry name" value="acpS"/>
    <property type="match status" value="1"/>
</dbReference>
<keyword evidence="4 8" id="KW-0276">Fatty acid metabolism</keyword>
<dbReference type="InterPro" id="IPR004568">
    <property type="entry name" value="Ppantetheine-prot_Trfase_dom"/>
</dbReference>
<comment type="cofactor">
    <cofactor evidence="8">
        <name>Mg(2+)</name>
        <dbReference type="ChEBI" id="CHEBI:18420"/>
    </cofactor>
</comment>
<evidence type="ECO:0000256" key="1">
    <source>
        <dbReference type="ARBA" id="ARBA00022516"/>
    </source>
</evidence>
<dbReference type="GO" id="GO:0006633">
    <property type="term" value="P:fatty acid biosynthetic process"/>
    <property type="evidence" value="ECO:0007669"/>
    <property type="project" value="UniProtKB-UniRule"/>
</dbReference>
<reference evidence="10 11" key="1">
    <citation type="submission" date="2018-05" db="EMBL/GenBank/DDBJ databases">
        <title>Complete genome sequence of sponge-derived Streptomyces sp. HNM0039.</title>
        <authorList>
            <person name="Huang X."/>
            <person name="Zhou S."/>
        </authorList>
    </citation>
    <scope>NUCLEOTIDE SEQUENCE [LARGE SCALE GENOMIC DNA]</scope>
    <source>
        <strain evidence="10 11">HNM0039</strain>
    </source>
</reference>
<evidence type="ECO:0000256" key="4">
    <source>
        <dbReference type="ARBA" id="ARBA00022832"/>
    </source>
</evidence>
<keyword evidence="8" id="KW-0963">Cytoplasm</keyword>
<gene>
    <name evidence="8" type="primary">acpS</name>
    <name evidence="10" type="ORF">DDW44_18215</name>
</gene>
<comment type="function">
    <text evidence="8">Transfers the 4'-phosphopantetheine moiety from coenzyme A to a Ser of acyl-carrier-protein.</text>
</comment>
<keyword evidence="1 8" id="KW-0444">Lipid biosynthesis</keyword>
<dbReference type="InterPro" id="IPR008278">
    <property type="entry name" value="4-PPantetheinyl_Trfase_dom"/>
</dbReference>
<evidence type="ECO:0000256" key="6">
    <source>
        <dbReference type="ARBA" id="ARBA00023098"/>
    </source>
</evidence>
<dbReference type="HAMAP" id="MF_00101">
    <property type="entry name" value="AcpS"/>
    <property type="match status" value="1"/>
</dbReference>
<dbReference type="GO" id="GO:0000287">
    <property type="term" value="F:magnesium ion binding"/>
    <property type="evidence" value="ECO:0007669"/>
    <property type="project" value="UniProtKB-UniRule"/>
</dbReference>
<proteinExistence type="inferred from homology"/>
<dbReference type="InterPro" id="IPR002582">
    <property type="entry name" value="ACPS"/>
</dbReference>
<comment type="similarity">
    <text evidence="8">Belongs to the P-Pant transferase superfamily. AcpS family.</text>
</comment>
<comment type="subcellular location">
    <subcellularLocation>
        <location evidence="8">Cytoplasm</location>
    </subcellularLocation>
</comment>
<organism evidence="10 11">
    <name type="scientific">Streptomyces tirandamycinicus</name>
    <dbReference type="NCBI Taxonomy" id="2174846"/>
    <lineage>
        <taxon>Bacteria</taxon>
        <taxon>Bacillati</taxon>
        <taxon>Actinomycetota</taxon>
        <taxon>Actinomycetes</taxon>
        <taxon>Kitasatosporales</taxon>
        <taxon>Streptomycetaceae</taxon>
        <taxon>Streptomyces</taxon>
    </lineage>
</organism>
<dbReference type="GO" id="GO:0008897">
    <property type="term" value="F:holo-[acyl-carrier-protein] synthase activity"/>
    <property type="evidence" value="ECO:0007669"/>
    <property type="project" value="UniProtKB-UniRule"/>
</dbReference>
<evidence type="ECO:0000256" key="7">
    <source>
        <dbReference type="ARBA" id="ARBA00023160"/>
    </source>
</evidence>
<dbReference type="KEGG" id="stir:DDW44_18215"/>
<keyword evidence="7 8" id="KW-0275">Fatty acid biosynthesis</keyword>
<keyword evidence="6 8" id="KW-0443">Lipid metabolism</keyword>
<dbReference type="OrthoDB" id="517356at2"/>
<accession>A0A2S1SVU1</accession>
<comment type="catalytic activity">
    <reaction evidence="8">
        <text>apo-[ACP] + CoA = holo-[ACP] + adenosine 3',5'-bisphosphate + H(+)</text>
        <dbReference type="Rhea" id="RHEA:12068"/>
        <dbReference type="Rhea" id="RHEA-COMP:9685"/>
        <dbReference type="Rhea" id="RHEA-COMP:9690"/>
        <dbReference type="ChEBI" id="CHEBI:15378"/>
        <dbReference type="ChEBI" id="CHEBI:29999"/>
        <dbReference type="ChEBI" id="CHEBI:57287"/>
        <dbReference type="ChEBI" id="CHEBI:58343"/>
        <dbReference type="ChEBI" id="CHEBI:64479"/>
        <dbReference type="EC" id="2.7.8.7"/>
    </reaction>
</comment>
<keyword evidence="3 8" id="KW-0479">Metal-binding</keyword>
<evidence type="ECO:0000256" key="3">
    <source>
        <dbReference type="ARBA" id="ARBA00022723"/>
    </source>
</evidence>
<evidence type="ECO:0000259" key="9">
    <source>
        <dbReference type="Pfam" id="PF01648"/>
    </source>
</evidence>
<dbReference type="NCBIfam" id="NF000832">
    <property type="entry name" value="PRK00070.3-2"/>
    <property type="match status" value="1"/>
</dbReference>
<keyword evidence="11" id="KW-1185">Reference proteome</keyword>
<keyword evidence="2 8" id="KW-0808">Transferase</keyword>
<dbReference type="GO" id="GO:0005737">
    <property type="term" value="C:cytoplasm"/>
    <property type="evidence" value="ECO:0007669"/>
    <property type="project" value="UniProtKB-SubCell"/>
</dbReference>
<evidence type="ECO:0000256" key="5">
    <source>
        <dbReference type="ARBA" id="ARBA00022842"/>
    </source>
</evidence>
<evidence type="ECO:0000313" key="10">
    <source>
        <dbReference type="EMBL" id="AWI30496.1"/>
    </source>
</evidence>
<dbReference type="NCBIfam" id="TIGR00556">
    <property type="entry name" value="pantethn_trn"/>
    <property type="match status" value="1"/>
</dbReference>
<evidence type="ECO:0000256" key="2">
    <source>
        <dbReference type="ARBA" id="ARBA00022679"/>
    </source>
</evidence>
<dbReference type="AlphaFoldDB" id="A0A2S1SVU1"/>
<dbReference type="EMBL" id="CP029188">
    <property type="protein sequence ID" value="AWI30496.1"/>
    <property type="molecule type" value="Genomic_DNA"/>
</dbReference>
<dbReference type="RefSeq" id="WP_017949621.1">
    <property type="nucleotide sequence ID" value="NZ_CP029188.1"/>
</dbReference>
<protein>
    <recommendedName>
        <fullName evidence="8">Holo-[acyl-carrier-protein] synthase</fullName>
        <shortName evidence="8">Holo-ACP synthase</shortName>
        <ecNumber evidence="8">2.7.8.7</ecNumber>
    </recommendedName>
    <alternativeName>
        <fullName evidence="8">4'-phosphopantetheinyl transferase AcpS</fullName>
    </alternativeName>
</protein>
<dbReference type="Gene3D" id="3.90.470.20">
    <property type="entry name" value="4'-phosphopantetheinyl transferase domain"/>
    <property type="match status" value="1"/>
</dbReference>
<evidence type="ECO:0000256" key="8">
    <source>
        <dbReference type="HAMAP-Rule" id="MF_00101"/>
    </source>
</evidence>
<sequence length="122" mass="13026">MIVGVGIDVAEIDRFEEAMRRTPAMADRLFLRSELLLPSGERRGIASLAARFAAKEAVAKALGAPAGLLWTDCEVWVEDSGRPRLRVTGTVAAAARERGVRSWHLSLSHDAGVASAMVVAEG</sequence>
<dbReference type="EC" id="2.7.8.7" evidence="8"/>
<feature type="domain" description="4'-phosphopantetheinyl transferase" evidence="9">
    <location>
        <begin position="4"/>
        <end position="97"/>
    </location>
</feature>
<name>A0A2S1SVU1_9ACTN</name>
<dbReference type="Pfam" id="PF01648">
    <property type="entry name" value="ACPS"/>
    <property type="match status" value="1"/>
</dbReference>
<dbReference type="InterPro" id="IPR037143">
    <property type="entry name" value="4-PPantetheinyl_Trfase_dom_sf"/>
</dbReference>
<evidence type="ECO:0000313" key="11">
    <source>
        <dbReference type="Proteomes" id="UP000244900"/>
    </source>
</evidence>
<dbReference type="SUPFAM" id="SSF56214">
    <property type="entry name" value="4'-phosphopantetheinyl transferase"/>
    <property type="match status" value="1"/>
</dbReference>
<dbReference type="Proteomes" id="UP000244900">
    <property type="component" value="Chromosome"/>
</dbReference>
<feature type="binding site" evidence="8">
    <location>
        <position position="8"/>
    </location>
    <ligand>
        <name>Mg(2+)</name>
        <dbReference type="ChEBI" id="CHEBI:18420"/>
    </ligand>
</feature>
<feature type="binding site" evidence="8">
    <location>
        <position position="56"/>
    </location>
    <ligand>
        <name>Mg(2+)</name>
        <dbReference type="ChEBI" id="CHEBI:18420"/>
    </ligand>
</feature>
<keyword evidence="5 8" id="KW-0460">Magnesium</keyword>